<dbReference type="AlphaFoldDB" id="A0AAV4VQE9"/>
<gene>
    <name evidence="1" type="ORF">CDAR_235371</name>
</gene>
<dbReference type="Proteomes" id="UP001054837">
    <property type="component" value="Unassembled WGS sequence"/>
</dbReference>
<proteinExistence type="predicted"/>
<keyword evidence="2" id="KW-1185">Reference proteome</keyword>
<name>A0AAV4VQE9_9ARAC</name>
<comment type="caution">
    <text evidence="1">The sequence shown here is derived from an EMBL/GenBank/DDBJ whole genome shotgun (WGS) entry which is preliminary data.</text>
</comment>
<evidence type="ECO:0000313" key="1">
    <source>
        <dbReference type="EMBL" id="GIY72159.1"/>
    </source>
</evidence>
<organism evidence="1 2">
    <name type="scientific">Caerostris darwini</name>
    <dbReference type="NCBI Taxonomy" id="1538125"/>
    <lineage>
        <taxon>Eukaryota</taxon>
        <taxon>Metazoa</taxon>
        <taxon>Ecdysozoa</taxon>
        <taxon>Arthropoda</taxon>
        <taxon>Chelicerata</taxon>
        <taxon>Arachnida</taxon>
        <taxon>Araneae</taxon>
        <taxon>Araneomorphae</taxon>
        <taxon>Entelegynae</taxon>
        <taxon>Araneoidea</taxon>
        <taxon>Araneidae</taxon>
        <taxon>Caerostris</taxon>
    </lineage>
</organism>
<evidence type="ECO:0000313" key="2">
    <source>
        <dbReference type="Proteomes" id="UP001054837"/>
    </source>
</evidence>
<accession>A0AAV4VQE9</accession>
<protein>
    <submittedName>
        <fullName evidence="1">Uncharacterized protein</fullName>
    </submittedName>
</protein>
<sequence length="118" mass="13060">MVRFGNTQHQIPNGSHFKKSVAHLKVLVRKTRSFVQNGQNIISDASLAERVPSQVWRNSPRNSILILSTPKITGASRVELTTRINSDAELCFIAEANDPSRTLVGGPFRLLYPSPPPI</sequence>
<reference evidence="1 2" key="1">
    <citation type="submission" date="2021-06" db="EMBL/GenBank/DDBJ databases">
        <title>Caerostris darwini draft genome.</title>
        <authorList>
            <person name="Kono N."/>
            <person name="Arakawa K."/>
        </authorList>
    </citation>
    <scope>NUCLEOTIDE SEQUENCE [LARGE SCALE GENOMIC DNA]</scope>
</reference>
<dbReference type="EMBL" id="BPLQ01013451">
    <property type="protein sequence ID" value="GIY72159.1"/>
    <property type="molecule type" value="Genomic_DNA"/>
</dbReference>